<dbReference type="InterPro" id="IPR051210">
    <property type="entry name" value="Ub_ligase/GEF_domain"/>
</dbReference>
<comment type="caution">
    <text evidence="3">The sequence shown here is derived from an EMBL/GenBank/DDBJ whole genome shotgun (WGS) entry which is preliminary data.</text>
</comment>
<gene>
    <name evidence="3" type="ORF">MNOR_LOCUS41154</name>
</gene>
<evidence type="ECO:0000313" key="4">
    <source>
        <dbReference type="Proteomes" id="UP001497623"/>
    </source>
</evidence>
<dbReference type="AlphaFoldDB" id="A0AAV2SSG4"/>
<dbReference type="Proteomes" id="UP001497623">
    <property type="component" value="Unassembled WGS sequence"/>
</dbReference>
<sequence length="125" mass="13390">MGCSRAAGAWQCGRSASPQISKKLKNKHVVMSSGGYAHSVAMTADGKVYAWGCGTYGQCGNGGIQKVNKPQRVHLRVRLAYCCWLLSKYCCNSRSCSVHLGKQSCLFTCSSSATETSQNATGRTK</sequence>
<dbReference type="PANTHER" id="PTHR22870">
    <property type="entry name" value="REGULATOR OF CHROMOSOME CONDENSATION"/>
    <property type="match status" value="1"/>
</dbReference>
<dbReference type="PROSITE" id="PS50012">
    <property type="entry name" value="RCC1_3"/>
    <property type="match status" value="1"/>
</dbReference>
<organism evidence="3 4">
    <name type="scientific">Meganyctiphanes norvegica</name>
    <name type="common">Northern krill</name>
    <name type="synonym">Thysanopoda norvegica</name>
    <dbReference type="NCBI Taxonomy" id="48144"/>
    <lineage>
        <taxon>Eukaryota</taxon>
        <taxon>Metazoa</taxon>
        <taxon>Ecdysozoa</taxon>
        <taxon>Arthropoda</taxon>
        <taxon>Crustacea</taxon>
        <taxon>Multicrustacea</taxon>
        <taxon>Malacostraca</taxon>
        <taxon>Eumalacostraca</taxon>
        <taxon>Eucarida</taxon>
        <taxon>Euphausiacea</taxon>
        <taxon>Euphausiidae</taxon>
        <taxon>Meganyctiphanes</taxon>
    </lineage>
</organism>
<dbReference type="EMBL" id="CAXKWB010142518">
    <property type="protein sequence ID" value="CAL4245951.1"/>
    <property type="molecule type" value="Genomic_DNA"/>
</dbReference>
<evidence type="ECO:0000256" key="1">
    <source>
        <dbReference type="ARBA" id="ARBA00022737"/>
    </source>
</evidence>
<keyword evidence="1" id="KW-0677">Repeat</keyword>
<dbReference type="PANTHER" id="PTHR22870:SF466">
    <property type="entry name" value="ANKYRIN REPEAT-CONTAINING PROTEIN"/>
    <property type="match status" value="1"/>
</dbReference>
<dbReference type="Pfam" id="PF00415">
    <property type="entry name" value="RCC1"/>
    <property type="match status" value="1"/>
</dbReference>
<dbReference type="InterPro" id="IPR009091">
    <property type="entry name" value="RCC1/BLIP-II"/>
</dbReference>
<name>A0AAV2SSG4_MEGNR</name>
<protein>
    <submittedName>
        <fullName evidence="3">Uncharacterized protein</fullName>
    </submittedName>
</protein>
<accession>A0AAV2SSG4</accession>
<proteinExistence type="predicted"/>
<feature type="repeat" description="RCC1" evidence="2">
    <location>
        <begin position="46"/>
        <end position="111"/>
    </location>
</feature>
<dbReference type="Gene3D" id="2.130.10.30">
    <property type="entry name" value="Regulator of chromosome condensation 1/beta-lactamase-inhibitor protein II"/>
    <property type="match status" value="1"/>
</dbReference>
<dbReference type="InterPro" id="IPR000408">
    <property type="entry name" value="Reg_chr_condens"/>
</dbReference>
<dbReference type="SUPFAM" id="SSF50985">
    <property type="entry name" value="RCC1/BLIP-II"/>
    <property type="match status" value="1"/>
</dbReference>
<evidence type="ECO:0000313" key="3">
    <source>
        <dbReference type="EMBL" id="CAL4245951.1"/>
    </source>
</evidence>
<reference evidence="3 4" key="1">
    <citation type="submission" date="2024-05" db="EMBL/GenBank/DDBJ databases">
        <authorList>
            <person name="Wallberg A."/>
        </authorList>
    </citation>
    <scope>NUCLEOTIDE SEQUENCE [LARGE SCALE GENOMIC DNA]</scope>
</reference>
<keyword evidence="4" id="KW-1185">Reference proteome</keyword>
<evidence type="ECO:0000256" key="2">
    <source>
        <dbReference type="PROSITE-ProRule" id="PRU00235"/>
    </source>
</evidence>